<accession>A0A382QPM6</accession>
<reference evidence="1" key="1">
    <citation type="submission" date="2018-05" db="EMBL/GenBank/DDBJ databases">
        <authorList>
            <person name="Lanie J.A."/>
            <person name="Ng W.-L."/>
            <person name="Kazmierczak K.M."/>
            <person name="Andrzejewski T.M."/>
            <person name="Davidsen T.M."/>
            <person name="Wayne K.J."/>
            <person name="Tettelin H."/>
            <person name="Glass J.I."/>
            <person name="Rusch D."/>
            <person name="Podicherti R."/>
            <person name="Tsui H.-C.T."/>
            <person name="Winkler M.E."/>
        </authorList>
    </citation>
    <scope>NUCLEOTIDE SEQUENCE</scope>
</reference>
<dbReference type="InterPro" id="IPR003329">
    <property type="entry name" value="Cytidylyl_trans"/>
</dbReference>
<dbReference type="Pfam" id="PF02348">
    <property type="entry name" value="CTP_transf_3"/>
    <property type="match status" value="1"/>
</dbReference>
<feature type="non-terminal residue" evidence="1">
    <location>
        <position position="201"/>
    </location>
</feature>
<dbReference type="GO" id="GO:0005829">
    <property type="term" value="C:cytosol"/>
    <property type="evidence" value="ECO:0007669"/>
    <property type="project" value="TreeGrafter"/>
</dbReference>
<dbReference type="AlphaFoldDB" id="A0A382QPM6"/>
<name>A0A382QPM6_9ZZZZ</name>
<protein>
    <recommendedName>
        <fullName evidence="2">MobA-like NTP transferase domain-containing protein</fullName>
    </recommendedName>
</protein>
<gene>
    <name evidence="1" type="ORF">METZ01_LOCUS339729</name>
</gene>
<proteinExistence type="predicted"/>
<dbReference type="Gene3D" id="3.90.550.10">
    <property type="entry name" value="Spore Coat Polysaccharide Biosynthesis Protein SpsA, Chain A"/>
    <property type="match status" value="1"/>
</dbReference>
<dbReference type="SUPFAM" id="SSF53448">
    <property type="entry name" value="Nucleotide-diphospho-sugar transferases"/>
    <property type="match status" value="1"/>
</dbReference>
<dbReference type="InterPro" id="IPR029044">
    <property type="entry name" value="Nucleotide-diphossugar_trans"/>
</dbReference>
<dbReference type="EMBL" id="UINC01115671">
    <property type="protein sequence ID" value="SVC86875.1"/>
    <property type="molecule type" value="Genomic_DNA"/>
</dbReference>
<organism evidence="1">
    <name type="scientific">marine metagenome</name>
    <dbReference type="NCBI Taxonomy" id="408172"/>
    <lineage>
        <taxon>unclassified sequences</taxon>
        <taxon>metagenomes</taxon>
        <taxon>ecological metagenomes</taxon>
    </lineage>
</organism>
<sequence length="201" mass="22788">MRTVAAIQVRLGSTRLPGKVLKEISNRPILGHLVRRLRKCRNLDDIVVSTSLLPENDPIALFCEQEGIHCYRGSEEDVLGRMLECLQAANANTGVVVFGDCPLIDPLIVDEMVKAFWDSDDLDFLGNDLRTTYPPGMEVEVFRVEALADSAIRTNDPDIREHGTLYMRLHPEKYRLKNIEAPTRYARPDLLLGLDTWEDLE</sequence>
<evidence type="ECO:0008006" key="2">
    <source>
        <dbReference type="Google" id="ProtNLM"/>
    </source>
</evidence>
<evidence type="ECO:0000313" key="1">
    <source>
        <dbReference type="EMBL" id="SVC86875.1"/>
    </source>
</evidence>
<dbReference type="PANTHER" id="PTHR42866:SF1">
    <property type="entry name" value="SPORE COAT POLYSACCHARIDE BIOSYNTHESIS PROTEIN SPSF"/>
    <property type="match status" value="1"/>
</dbReference>
<dbReference type="PANTHER" id="PTHR42866">
    <property type="entry name" value="3-DEOXY-MANNO-OCTULOSONATE CYTIDYLYLTRANSFERASE"/>
    <property type="match status" value="1"/>
</dbReference>